<dbReference type="InterPro" id="IPR000326">
    <property type="entry name" value="PAP2/HPO"/>
</dbReference>
<proteinExistence type="predicted"/>
<keyword evidence="3 8" id="KW-0812">Transmembrane</keyword>
<sequence>MKSTRRQPLIVWWLLPPTLFLATVGTGFVLAGSSSMTAVETSAVVAVNSVHSPALDAIALSINVVFGPSFAVLIAAIGIGAAGAISRSWIAALKMATLVVVPWGLADLVKIIVQRPRPDMSVLAHPVLVEPSTFSYPSGHTAFAAALGTGVLMMLAGRRYRRTSVTLVVVVAIVTAWSRVYLGAHFPSDVLASLLLVPLLSICVSALWNRTRLAAGGAPVRKSDQHPDHGGFLEDATRTTEPKEDRWP</sequence>
<feature type="transmembrane region" description="Helical" evidence="8">
    <location>
        <begin position="165"/>
        <end position="184"/>
    </location>
</feature>
<feature type="compositionally biased region" description="Basic and acidic residues" evidence="7">
    <location>
        <begin position="221"/>
        <end position="248"/>
    </location>
</feature>
<evidence type="ECO:0000313" key="10">
    <source>
        <dbReference type="EMBL" id="KJL29108.1"/>
    </source>
</evidence>
<gene>
    <name evidence="10" type="primary">ybjG</name>
    <name evidence="10" type="ORF">RS83_01733</name>
</gene>
<evidence type="ECO:0000256" key="3">
    <source>
        <dbReference type="ARBA" id="ARBA00022692"/>
    </source>
</evidence>
<feature type="transmembrane region" description="Helical" evidence="8">
    <location>
        <begin position="92"/>
        <end position="113"/>
    </location>
</feature>
<feature type="domain" description="Phosphatidic acid phosphatase type 2/haloperoxidase" evidence="9">
    <location>
        <begin position="91"/>
        <end position="205"/>
    </location>
</feature>
<keyword evidence="6 8" id="KW-0472">Membrane</keyword>
<dbReference type="Proteomes" id="UP000033640">
    <property type="component" value="Unassembled WGS sequence"/>
</dbReference>
<dbReference type="PATRIC" id="fig|82380.11.peg.1770"/>
<evidence type="ECO:0000256" key="2">
    <source>
        <dbReference type="ARBA" id="ARBA00022475"/>
    </source>
</evidence>
<evidence type="ECO:0000256" key="6">
    <source>
        <dbReference type="ARBA" id="ARBA00023136"/>
    </source>
</evidence>
<accession>A0A0F0L7I2</accession>
<dbReference type="SUPFAM" id="SSF48317">
    <property type="entry name" value="Acid phosphatase/Vanadium-dependent haloperoxidase"/>
    <property type="match status" value="1"/>
</dbReference>
<feature type="region of interest" description="Disordered" evidence="7">
    <location>
        <begin position="218"/>
        <end position="248"/>
    </location>
</feature>
<evidence type="ECO:0000313" key="11">
    <source>
        <dbReference type="Proteomes" id="UP000033640"/>
    </source>
</evidence>
<evidence type="ECO:0000256" key="1">
    <source>
        <dbReference type="ARBA" id="ARBA00004651"/>
    </source>
</evidence>
<comment type="subcellular location">
    <subcellularLocation>
        <location evidence="1">Cell membrane</location>
        <topology evidence="1">Multi-pass membrane protein</topology>
    </subcellularLocation>
</comment>
<keyword evidence="2" id="KW-1003">Cell membrane</keyword>
<evidence type="ECO:0000256" key="7">
    <source>
        <dbReference type="SAM" id="MobiDB-lite"/>
    </source>
</evidence>
<dbReference type="SMART" id="SM00014">
    <property type="entry name" value="acidPPc"/>
    <property type="match status" value="1"/>
</dbReference>
<dbReference type="RefSeq" id="WP_045279118.1">
    <property type="nucleotide sequence ID" value="NZ_JYIW01000024.1"/>
</dbReference>
<dbReference type="PANTHER" id="PTHR14969:SF62">
    <property type="entry name" value="DECAPRENYLPHOSPHORYL-5-PHOSPHORIBOSE PHOSPHATASE RV3807C-RELATED"/>
    <property type="match status" value="1"/>
</dbReference>
<keyword evidence="5 8" id="KW-1133">Transmembrane helix</keyword>
<organism evidence="10 11">
    <name type="scientific">Microbacterium oxydans</name>
    <dbReference type="NCBI Taxonomy" id="82380"/>
    <lineage>
        <taxon>Bacteria</taxon>
        <taxon>Bacillati</taxon>
        <taxon>Actinomycetota</taxon>
        <taxon>Actinomycetes</taxon>
        <taxon>Micrococcales</taxon>
        <taxon>Microbacteriaceae</taxon>
        <taxon>Microbacterium</taxon>
    </lineage>
</organism>
<comment type="caution">
    <text evidence="10">The sequence shown here is derived from an EMBL/GenBank/DDBJ whole genome shotgun (WGS) entry which is preliminary data.</text>
</comment>
<reference evidence="10 11" key="1">
    <citation type="submission" date="2015-02" db="EMBL/GenBank/DDBJ databases">
        <title>Draft genome sequences of ten Microbacterium spp. with emphasis on heavy metal contaminated environments.</title>
        <authorList>
            <person name="Corretto E."/>
        </authorList>
    </citation>
    <scope>NUCLEOTIDE SEQUENCE [LARGE SCALE GENOMIC DNA]</scope>
    <source>
        <strain evidence="10 11">BEL4b</strain>
    </source>
</reference>
<keyword evidence="4 10" id="KW-0378">Hydrolase</keyword>
<evidence type="ECO:0000256" key="4">
    <source>
        <dbReference type="ARBA" id="ARBA00022801"/>
    </source>
</evidence>
<dbReference type="InterPro" id="IPR036938">
    <property type="entry name" value="PAP2/HPO_sf"/>
</dbReference>
<dbReference type="AlphaFoldDB" id="A0A0F0L7I2"/>
<evidence type="ECO:0000256" key="8">
    <source>
        <dbReference type="SAM" id="Phobius"/>
    </source>
</evidence>
<evidence type="ECO:0000259" key="9">
    <source>
        <dbReference type="SMART" id="SM00014"/>
    </source>
</evidence>
<dbReference type="GO" id="GO:0005886">
    <property type="term" value="C:plasma membrane"/>
    <property type="evidence" value="ECO:0007669"/>
    <property type="project" value="UniProtKB-SubCell"/>
</dbReference>
<feature type="transmembrane region" description="Helical" evidence="8">
    <location>
        <begin position="190"/>
        <end position="208"/>
    </location>
</feature>
<dbReference type="EC" id="3.6.1.27" evidence="10"/>
<dbReference type="Gene3D" id="1.20.144.10">
    <property type="entry name" value="Phosphatidic acid phosphatase type 2/haloperoxidase"/>
    <property type="match status" value="2"/>
</dbReference>
<evidence type="ECO:0000256" key="5">
    <source>
        <dbReference type="ARBA" id="ARBA00022989"/>
    </source>
</evidence>
<dbReference type="EMBL" id="JYIW01000024">
    <property type="protein sequence ID" value="KJL29108.1"/>
    <property type="molecule type" value="Genomic_DNA"/>
</dbReference>
<dbReference type="GO" id="GO:0050380">
    <property type="term" value="F:undecaprenyl-diphosphatase activity"/>
    <property type="evidence" value="ECO:0007669"/>
    <property type="project" value="UniProtKB-EC"/>
</dbReference>
<feature type="transmembrane region" description="Helical" evidence="8">
    <location>
        <begin position="133"/>
        <end position="153"/>
    </location>
</feature>
<name>A0A0F0L7I2_9MICO</name>
<dbReference type="PANTHER" id="PTHR14969">
    <property type="entry name" value="SPHINGOSINE-1-PHOSPHATE PHOSPHOHYDROLASE"/>
    <property type="match status" value="1"/>
</dbReference>
<protein>
    <submittedName>
        <fullName evidence="10">Putative undecaprenyl-diphosphatase YbjG</fullName>
        <ecNumber evidence="10">3.6.1.27</ecNumber>
    </submittedName>
</protein>
<dbReference type="Pfam" id="PF01569">
    <property type="entry name" value="PAP2"/>
    <property type="match status" value="1"/>
</dbReference>
<feature type="transmembrane region" description="Helical" evidence="8">
    <location>
        <begin position="58"/>
        <end position="85"/>
    </location>
</feature>